<evidence type="ECO:0000313" key="2">
    <source>
        <dbReference type="EMBL" id="PFG39537.1"/>
    </source>
</evidence>
<dbReference type="Pfam" id="PF04954">
    <property type="entry name" value="SIP"/>
    <property type="match status" value="1"/>
</dbReference>
<accession>A0A2A9EKC4</accession>
<organism evidence="2 3">
    <name type="scientific">Georgenia soli</name>
    <dbReference type="NCBI Taxonomy" id="638953"/>
    <lineage>
        <taxon>Bacteria</taxon>
        <taxon>Bacillati</taxon>
        <taxon>Actinomycetota</taxon>
        <taxon>Actinomycetes</taxon>
        <taxon>Micrococcales</taxon>
        <taxon>Bogoriellaceae</taxon>
        <taxon>Georgenia</taxon>
    </lineage>
</organism>
<gene>
    <name evidence="2" type="ORF">ATJ97_2043</name>
</gene>
<dbReference type="InterPro" id="IPR039261">
    <property type="entry name" value="FNR_nucleotide-bd"/>
</dbReference>
<dbReference type="PANTHER" id="PTHR30157">
    <property type="entry name" value="FERRIC REDUCTASE, NADPH-DEPENDENT"/>
    <property type="match status" value="1"/>
</dbReference>
<dbReference type="Gene3D" id="2.40.30.10">
    <property type="entry name" value="Translation factors"/>
    <property type="match status" value="1"/>
</dbReference>
<reference evidence="2 3" key="1">
    <citation type="submission" date="2017-10" db="EMBL/GenBank/DDBJ databases">
        <title>Sequencing the genomes of 1000 actinobacteria strains.</title>
        <authorList>
            <person name="Klenk H.-P."/>
        </authorList>
    </citation>
    <scope>NUCLEOTIDE SEQUENCE [LARGE SCALE GENOMIC DNA]</scope>
    <source>
        <strain evidence="2 3">DSM 21838</strain>
    </source>
</reference>
<dbReference type="InterPro" id="IPR017927">
    <property type="entry name" value="FAD-bd_FR_type"/>
</dbReference>
<dbReference type="OrthoDB" id="9814826at2"/>
<name>A0A2A9EKC4_9MICO</name>
<dbReference type="Proteomes" id="UP000222106">
    <property type="component" value="Unassembled WGS sequence"/>
</dbReference>
<evidence type="ECO:0000313" key="3">
    <source>
        <dbReference type="Proteomes" id="UP000222106"/>
    </source>
</evidence>
<proteinExistence type="predicted"/>
<dbReference type="EMBL" id="PDJI01000004">
    <property type="protein sequence ID" value="PFG39537.1"/>
    <property type="molecule type" value="Genomic_DNA"/>
</dbReference>
<dbReference type="RefSeq" id="WP_098483623.1">
    <property type="nucleotide sequence ID" value="NZ_PDJI01000004.1"/>
</dbReference>
<dbReference type="SUPFAM" id="SSF63380">
    <property type="entry name" value="Riboflavin synthase domain-like"/>
    <property type="match status" value="1"/>
</dbReference>
<dbReference type="InterPro" id="IPR017938">
    <property type="entry name" value="Riboflavin_synthase-like_b-brl"/>
</dbReference>
<dbReference type="InterPro" id="IPR013113">
    <property type="entry name" value="SIP_FAD-bd"/>
</dbReference>
<evidence type="ECO:0000259" key="1">
    <source>
        <dbReference type="PROSITE" id="PS51384"/>
    </source>
</evidence>
<dbReference type="InterPro" id="IPR007037">
    <property type="entry name" value="SIP_rossman_dom"/>
</dbReference>
<feature type="domain" description="FAD-binding FR-type" evidence="1">
    <location>
        <begin position="17"/>
        <end position="139"/>
    </location>
</feature>
<dbReference type="Pfam" id="PF08021">
    <property type="entry name" value="FAD_binding_9"/>
    <property type="match status" value="1"/>
</dbReference>
<dbReference type="Gene3D" id="3.40.50.80">
    <property type="entry name" value="Nucleotide-binding domain of ferredoxin-NADP reductase (FNR) module"/>
    <property type="match status" value="1"/>
</dbReference>
<keyword evidence="3" id="KW-1185">Reference proteome</keyword>
<dbReference type="PROSITE" id="PS51384">
    <property type="entry name" value="FAD_FR"/>
    <property type="match status" value="1"/>
</dbReference>
<comment type="caution">
    <text evidence="2">The sequence shown here is derived from an EMBL/GenBank/DDBJ whole genome shotgun (WGS) entry which is preliminary data.</text>
</comment>
<dbReference type="AlphaFoldDB" id="A0A2A9EKC4"/>
<dbReference type="InterPro" id="IPR039374">
    <property type="entry name" value="SIP_fam"/>
</dbReference>
<dbReference type="CDD" id="cd06193">
    <property type="entry name" value="siderophore_interacting"/>
    <property type="match status" value="1"/>
</dbReference>
<protein>
    <submittedName>
        <fullName evidence="2">NADPH-dependent ferric siderophore reductase</fullName>
    </submittedName>
</protein>
<dbReference type="PANTHER" id="PTHR30157:SF0">
    <property type="entry name" value="NADPH-DEPENDENT FERRIC-CHELATE REDUCTASE"/>
    <property type="match status" value="1"/>
</dbReference>
<dbReference type="GO" id="GO:0016491">
    <property type="term" value="F:oxidoreductase activity"/>
    <property type="evidence" value="ECO:0007669"/>
    <property type="project" value="InterPro"/>
</dbReference>
<sequence>MNLTSPTLTRERVRHEFAVRPMTVTGWRDITPRMRRVTLAGPMEGFVSTGPGDHVKVFFPHPVTGELHAPRVAPDGGIERPQGVELISRDYTPLVNDRGELELDFFLHGDGGPAGDWAARVSEGDQIDVAGPRGSKLAPTGADWFVLGGDESALPALSRWLRILPETADVTVLAEVHDADDEAYLAHLAGQNRRITWLHRGDALPGTTALLEDAARAVARPGGVGFFWFGGEAGTLKPVRRYLRRELELDASTVECSGYWKRGEANHDHHAPVDPEDPEA</sequence>